<dbReference type="PANTHER" id="PTHR47425:SF2">
    <property type="entry name" value="FARB-RELATED"/>
    <property type="match status" value="1"/>
</dbReference>
<dbReference type="eggNOG" id="ENOG502RHAD">
    <property type="taxonomic scope" value="Eukaryota"/>
</dbReference>
<reference evidence="4" key="2">
    <citation type="submission" date="2010-07" db="EMBL/GenBank/DDBJ databases">
        <authorList>
            <consortium name="The Broad Institute Genome Sequencing Platform"/>
            <consortium name="Broad Institute Genome Sequencing Center for Infectious Disease"/>
            <person name="Ma L.-J."/>
            <person name="Dead R."/>
            <person name="Young S."/>
            <person name="Zeng Q."/>
            <person name="Koehrsen M."/>
            <person name="Alvarado L."/>
            <person name="Berlin A."/>
            <person name="Chapman S.B."/>
            <person name="Chen Z."/>
            <person name="Freedman E."/>
            <person name="Gellesch M."/>
            <person name="Goldberg J."/>
            <person name="Griggs A."/>
            <person name="Gujja S."/>
            <person name="Heilman E.R."/>
            <person name="Heiman D."/>
            <person name="Hepburn T."/>
            <person name="Howarth C."/>
            <person name="Jen D."/>
            <person name="Larson L."/>
            <person name="Mehta T."/>
            <person name="Neiman D."/>
            <person name="Pearson M."/>
            <person name="Roberts A."/>
            <person name="Saif S."/>
            <person name="Shea T."/>
            <person name="Shenoy N."/>
            <person name="Sisk P."/>
            <person name="Stolte C."/>
            <person name="Sykes S."/>
            <person name="Walk T."/>
            <person name="White J."/>
            <person name="Yandava C."/>
            <person name="Haas B."/>
            <person name="Nusbaum C."/>
            <person name="Birren B."/>
        </authorList>
    </citation>
    <scope>NUCLEOTIDE SEQUENCE</scope>
    <source>
        <strain evidence="4">R3-111a-1</strain>
    </source>
</reference>
<evidence type="ECO:0000313" key="6">
    <source>
        <dbReference type="Proteomes" id="UP000006039"/>
    </source>
</evidence>
<proteinExistence type="predicted"/>
<reference evidence="5" key="4">
    <citation type="journal article" date="2015" name="G3 (Bethesda)">
        <title>Genome sequences of three phytopathogenic species of the Magnaporthaceae family of fungi.</title>
        <authorList>
            <person name="Okagaki L.H."/>
            <person name="Nunes C.C."/>
            <person name="Sailsbery J."/>
            <person name="Clay B."/>
            <person name="Brown D."/>
            <person name="John T."/>
            <person name="Oh Y."/>
            <person name="Young N."/>
            <person name="Fitzgerald M."/>
            <person name="Haas B.J."/>
            <person name="Zeng Q."/>
            <person name="Young S."/>
            <person name="Adiconis X."/>
            <person name="Fan L."/>
            <person name="Levin J.Z."/>
            <person name="Mitchell T.K."/>
            <person name="Okubara P.A."/>
            <person name="Farman M.L."/>
            <person name="Kohn L.M."/>
            <person name="Birren B."/>
            <person name="Ma L.-J."/>
            <person name="Dean R.A."/>
        </authorList>
    </citation>
    <scope>NUCLEOTIDE SEQUENCE</scope>
    <source>
        <strain evidence="5">R3-111a-1</strain>
    </source>
</reference>
<dbReference type="InterPro" id="IPR052761">
    <property type="entry name" value="Fungal_Detox/Toxin_TFs"/>
</dbReference>
<organism evidence="4">
    <name type="scientific">Gaeumannomyces tritici (strain R3-111a-1)</name>
    <name type="common">Wheat and barley take-all root rot fungus</name>
    <name type="synonym">Gaeumannomyces graminis var. tritici</name>
    <dbReference type="NCBI Taxonomy" id="644352"/>
    <lineage>
        <taxon>Eukaryota</taxon>
        <taxon>Fungi</taxon>
        <taxon>Dikarya</taxon>
        <taxon>Ascomycota</taxon>
        <taxon>Pezizomycotina</taxon>
        <taxon>Sordariomycetes</taxon>
        <taxon>Sordariomycetidae</taxon>
        <taxon>Magnaporthales</taxon>
        <taxon>Magnaporthaceae</taxon>
        <taxon>Gaeumannomyces</taxon>
    </lineage>
</organism>
<feature type="compositionally biased region" description="Low complexity" evidence="2">
    <location>
        <begin position="36"/>
        <end position="48"/>
    </location>
</feature>
<dbReference type="CDD" id="cd00067">
    <property type="entry name" value="GAL4"/>
    <property type="match status" value="1"/>
</dbReference>
<reference evidence="6" key="1">
    <citation type="submission" date="2010-07" db="EMBL/GenBank/DDBJ databases">
        <title>The genome sequence of Gaeumannomyces graminis var. tritici strain R3-111a-1.</title>
        <authorList>
            <consortium name="The Broad Institute Genome Sequencing Platform"/>
            <person name="Ma L.-J."/>
            <person name="Dead R."/>
            <person name="Young S."/>
            <person name="Zeng Q."/>
            <person name="Koehrsen M."/>
            <person name="Alvarado L."/>
            <person name="Berlin A."/>
            <person name="Chapman S.B."/>
            <person name="Chen Z."/>
            <person name="Freedman E."/>
            <person name="Gellesch M."/>
            <person name="Goldberg J."/>
            <person name="Griggs A."/>
            <person name="Gujja S."/>
            <person name="Heilman E.R."/>
            <person name="Heiman D."/>
            <person name="Hepburn T."/>
            <person name="Howarth C."/>
            <person name="Jen D."/>
            <person name="Larson L."/>
            <person name="Mehta T."/>
            <person name="Neiman D."/>
            <person name="Pearson M."/>
            <person name="Roberts A."/>
            <person name="Saif S."/>
            <person name="Shea T."/>
            <person name="Shenoy N."/>
            <person name="Sisk P."/>
            <person name="Stolte C."/>
            <person name="Sykes S."/>
            <person name="Walk T."/>
            <person name="White J."/>
            <person name="Yandava C."/>
            <person name="Haas B."/>
            <person name="Nusbaum C."/>
            <person name="Birren B."/>
        </authorList>
    </citation>
    <scope>NUCLEOTIDE SEQUENCE [LARGE SCALE GENOMIC DNA]</scope>
    <source>
        <strain evidence="6">R3-111a-1</strain>
    </source>
</reference>
<dbReference type="Proteomes" id="UP000006039">
    <property type="component" value="Unassembled WGS sequence"/>
</dbReference>
<dbReference type="STRING" id="644352.J3NH29"/>
<dbReference type="GO" id="GO:0000981">
    <property type="term" value="F:DNA-binding transcription factor activity, RNA polymerase II-specific"/>
    <property type="evidence" value="ECO:0007669"/>
    <property type="project" value="InterPro"/>
</dbReference>
<accession>J3NH29</accession>
<dbReference type="InterPro" id="IPR001138">
    <property type="entry name" value="Zn2Cys6_DnaBD"/>
</dbReference>
<dbReference type="HOGENOM" id="CLU_166279_0_0_1"/>
<dbReference type="EMBL" id="GL385395">
    <property type="protein sequence ID" value="EJT80572.1"/>
    <property type="molecule type" value="Genomic_DNA"/>
</dbReference>
<dbReference type="AlphaFoldDB" id="J3NH29"/>
<feature type="compositionally biased region" description="Basic and acidic residues" evidence="2">
    <location>
        <begin position="17"/>
        <end position="30"/>
    </location>
</feature>
<dbReference type="SUPFAM" id="SSF57701">
    <property type="entry name" value="Zn2/Cys6 DNA-binding domain"/>
    <property type="match status" value="1"/>
</dbReference>
<dbReference type="GeneID" id="20341025"/>
<evidence type="ECO:0000259" key="3">
    <source>
        <dbReference type="PROSITE" id="PS50048"/>
    </source>
</evidence>
<protein>
    <recommendedName>
        <fullName evidence="3">Zn(2)-C6 fungal-type domain-containing protein</fullName>
    </recommendedName>
</protein>
<name>J3NH29_GAET3</name>
<feature type="compositionally biased region" description="Polar residues" evidence="2">
    <location>
        <begin position="1"/>
        <end position="16"/>
    </location>
</feature>
<dbReference type="EnsemblFungi" id="EJT80572">
    <property type="protein sequence ID" value="EJT80572"/>
    <property type="gene ID" value="GGTG_00567"/>
</dbReference>
<evidence type="ECO:0000313" key="4">
    <source>
        <dbReference type="EMBL" id="EJT80572.1"/>
    </source>
</evidence>
<dbReference type="OrthoDB" id="5242106at2759"/>
<dbReference type="SMART" id="SM00066">
    <property type="entry name" value="GAL4"/>
    <property type="match status" value="1"/>
</dbReference>
<reference evidence="5" key="5">
    <citation type="submission" date="2018-04" db="UniProtKB">
        <authorList>
            <consortium name="EnsemblFungi"/>
        </authorList>
    </citation>
    <scope>IDENTIFICATION</scope>
    <source>
        <strain evidence="5">R3-111a-1</strain>
    </source>
</reference>
<feature type="region of interest" description="Disordered" evidence="2">
    <location>
        <begin position="1"/>
        <end position="74"/>
    </location>
</feature>
<dbReference type="GO" id="GO:0008270">
    <property type="term" value="F:zinc ion binding"/>
    <property type="evidence" value="ECO:0007669"/>
    <property type="project" value="InterPro"/>
</dbReference>
<sequence length="120" mass="12537">MSGSESDGEASVSSRQASERGESIAAEHTDSPSPIASAAEDAAAGKVAKSPGSKKRKESTSTVAGDSGEPAAKITKRRAARACVSCRARKVRCDVVEGAPCGNCRWDNVECIVQESRRRK</sequence>
<feature type="domain" description="Zn(2)-C6 fungal-type" evidence="3">
    <location>
        <begin position="82"/>
        <end position="113"/>
    </location>
</feature>
<dbReference type="PANTHER" id="PTHR47425">
    <property type="entry name" value="FARB-RELATED"/>
    <property type="match status" value="1"/>
</dbReference>
<dbReference type="Pfam" id="PF00172">
    <property type="entry name" value="Zn_clus"/>
    <property type="match status" value="1"/>
</dbReference>
<reference evidence="4" key="3">
    <citation type="submission" date="2010-09" db="EMBL/GenBank/DDBJ databases">
        <title>Annotation of Gaeumannomyces graminis var. tritici R3-111a-1.</title>
        <authorList>
            <consortium name="The Broad Institute Genome Sequencing Platform"/>
            <person name="Ma L.-J."/>
            <person name="Dead R."/>
            <person name="Young S.K."/>
            <person name="Zeng Q."/>
            <person name="Gargeya S."/>
            <person name="Fitzgerald M."/>
            <person name="Haas B."/>
            <person name="Abouelleil A."/>
            <person name="Alvarado L."/>
            <person name="Arachchi H.M."/>
            <person name="Berlin A."/>
            <person name="Brown A."/>
            <person name="Chapman S.B."/>
            <person name="Chen Z."/>
            <person name="Dunbar C."/>
            <person name="Freedman E."/>
            <person name="Gearin G."/>
            <person name="Gellesch M."/>
            <person name="Goldberg J."/>
            <person name="Griggs A."/>
            <person name="Gujja S."/>
            <person name="Heiman D."/>
            <person name="Howarth C."/>
            <person name="Larson L."/>
            <person name="Lui A."/>
            <person name="MacDonald P.J.P."/>
            <person name="Mehta T."/>
            <person name="Montmayeur A."/>
            <person name="Murphy C."/>
            <person name="Neiman D."/>
            <person name="Pearson M."/>
            <person name="Priest M."/>
            <person name="Roberts A."/>
            <person name="Saif S."/>
            <person name="Shea T."/>
            <person name="Shenoy N."/>
            <person name="Sisk P."/>
            <person name="Stolte C."/>
            <person name="Sykes S."/>
            <person name="Yandava C."/>
            <person name="Wortman J."/>
            <person name="Nusbaum C."/>
            <person name="Birren B."/>
        </authorList>
    </citation>
    <scope>NUCLEOTIDE SEQUENCE</scope>
    <source>
        <strain evidence="4">R3-111a-1</strain>
    </source>
</reference>
<gene>
    <name evidence="5" type="primary">20341025</name>
    <name evidence="4" type="ORF">GGTG_00567</name>
</gene>
<evidence type="ECO:0000256" key="2">
    <source>
        <dbReference type="SAM" id="MobiDB-lite"/>
    </source>
</evidence>
<evidence type="ECO:0000313" key="5">
    <source>
        <dbReference type="EnsemblFungi" id="EJT80572"/>
    </source>
</evidence>
<dbReference type="PROSITE" id="PS00463">
    <property type="entry name" value="ZN2_CY6_FUNGAL_1"/>
    <property type="match status" value="1"/>
</dbReference>
<dbReference type="VEuPathDB" id="FungiDB:GGTG_00567"/>
<keyword evidence="6" id="KW-1185">Reference proteome</keyword>
<dbReference type="Gene3D" id="4.10.240.10">
    <property type="entry name" value="Zn(2)-C6 fungal-type DNA-binding domain"/>
    <property type="match status" value="1"/>
</dbReference>
<dbReference type="PROSITE" id="PS50048">
    <property type="entry name" value="ZN2_CY6_FUNGAL_2"/>
    <property type="match status" value="1"/>
</dbReference>
<keyword evidence="1" id="KW-0539">Nucleus</keyword>
<dbReference type="RefSeq" id="XP_009216581.1">
    <property type="nucleotide sequence ID" value="XM_009218317.1"/>
</dbReference>
<evidence type="ECO:0000256" key="1">
    <source>
        <dbReference type="ARBA" id="ARBA00023242"/>
    </source>
</evidence>
<dbReference type="InterPro" id="IPR036864">
    <property type="entry name" value="Zn2-C6_fun-type_DNA-bd_sf"/>
</dbReference>